<evidence type="ECO:0000256" key="1">
    <source>
        <dbReference type="SAM" id="MobiDB-lite"/>
    </source>
</evidence>
<protein>
    <submittedName>
        <fullName evidence="2">Peptide chain release factor 2</fullName>
    </submittedName>
</protein>
<reference evidence="3" key="1">
    <citation type="journal article" date="2019" name="Curr. Biol.">
        <title>Genome Sequence of Striga asiatica Provides Insight into the Evolution of Plant Parasitism.</title>
        <authorList>
            <person name="Yoshida S."/>
            <person name="Kim S."/>
            <person name="Wafula E.K."/>
            <person name="Tanskanen J."/>
            <person name="Kim Y.M."/>
            <person name="Honaas L."/>
            <person name="Yang Z."/>
            <person name="Spallek T."/>
            <person name="Conn C.E."/>
            <person name="Ichihashi Y."/>
            <person name="Cheong K."/>
            <person name="Cui S."/>
            <person name="Der J.P."/>
            <person name="Gundlach H."/>
            <person name="Jiao Y."/>
            <person name="Hori C."/>
            <person name="Ishida J.K."/>
            <person name="Kasahara H."/>
            <person name="Kiba T."/>
            <person name="Kim M.S."/>
            <person name="Koo N."/>
            <person name="Laohavisit A."/>
            <person name="Lee Y.H."/>
            <person name="Lumba S."/>
            <person name="McCourt P."/>
            <person name="Mortimer J.C."/>
            <person name="Mutuku J.M."/>
            <person name="Nomura T."/>
            <person name="Sasaki-Sekimoto Y."/>
            <person name="Seto Y."/>
            <person name="Wang Y."/>
            <person name="Wakatake T."/>
            <person name="Sakakibara H."/>
            <person name="Demura T."/>
            <person name="Yamaguchi S."/>
            <person name="Yoneyama K."/>
            <person name="Manabe R.I."/>
            <person name="Nelson D.C."/>
            <person name="Schulman A.H."/>
            <person name="Timko M.P."/>
            <person name="dePamphilis C.W."/>
            <person name="Choi D."/>
            <person name="Shirasu K."/>
        </authorList>
    </citation>
    <scope>NUCLEOTIDE SEQUENCE [LARGE SCALE GENOMIC DNA]</scope>
    <source>
        <strain evidence="3">cv. UVA1</strain>
    </source>
</reference>
<evidence type="ECO:0000313" key="2">
    <source>
        <dbReference type="EMBL" id="GER27266.1"/>
    </source>
</evidence>
<gene>
    <name evidence="2" type="ORF">STAS_02956</name>
</gene>
<feature type="region of interest" description="Disordered" evidence="1">
    <location>
        <begin position="259"/>
        <end position="291"/>
    </location>
</feature>
<keyword evidence="3" id="KW-1185">Reference proteome</keyword>
<dbReference type="SUPFAM" id="SSF54001">
    <property type="entry name" value="Cysteine proteinases"/>
    <property type="match status" value="1"/>
</dbReference>
<sequence length="622" mass="70714">MRKRYVEGVYVEQTSKVDQKMNNENQRGADNVRSNVPSREFMMKNRAMEKNEKNDSLDDSSDRCLIDHKMSWDKNKSYFFKGPILFLMKEEIQAGGFGAGYPYQSPSGYSTIDSDIAATMVELMPIIQEAAEKIVQHFQLHKMGKISENLGEWKNTVEISNEPQEGADIVEPTLQASYEPPKATEVVSMQTDDDFWNDPTNISKIEEIENALLKKNQFPICVDDCPSFSLGIGLTQDEMADLSLVTYTSTVNDSLKMVEEQPQSKQKEQQVAGKRVLEGSTSRHENEVTSLRKSKMVPISNATDVSIMMIINGNGKVPRKTNEADASMVKSKGIIKQANPMLHHTRLRRQAVKRVRFGSSTYRDKAVDDGQQLLKQEDVVFSYGQIEVQKRELMTLRPSKYICSSITYEIRTLTKLTTQILCFNKSMPPKSVGHLEEGAGNFLNVRKSRFQKQEYLCQFFLAIHHAEHFSLMCFDIKKASISHFDSSTAALDNSLNVNYDIPMALGRMLYQYLDHCSLIEKAAAIRNMKVERIKMSWGEEMHKKDTGICMMRLMETHISNAVENSRLGIKLNCQTQLKFLRGKYCAAILVAENNMLKHLNMSAADMHYQLSFENSSIDIVPP</sequence>
<feature type="compositionally biased region" description="Basic and acidic residues" evidence="1">
    <location>
        <begin position="275"/>
        <end position="287"/>
    </location>
</feature>
<proteinExistence type="predicted"/>
<dbReference type="Proteomes" id="UP000325081">
    <property type="component" value="Unassembled WGS sequence"/>
</dbReference>
<accession>A0A5A7P369</accession>
<dbReference type="OrthoDB" id="1749738at2759"/>
<comment type="caution">
    <text evidence="2">The sequence shown here is derived from an EMBL/GenBank/DDBJ whole genome shotgun (WGS) entry which is preliminary data.</text>
</comment>
<dbReference type="InterPro" id="IPR038765">
    <property type="entry name" value="Papain-like_cys_pep_sf"/>
</dbReference>
<dbReference type="Gene3D" id="3.40.395.10">
    <property type="entry name" value="Adenoviral Proteinase, Chain A"/>
    <property type="match status" value="1"/>
</dbReference>
<dbReference type="EMBL" id="BKCP01001669">
    <property type="protein sequence ID" value="GER27266.1"/>
    <property type="molecule type" value="Genomic_DNA"/>
</dbReference>
<evidence type="ECO:0000313" key="3">
    <source>
        <dbReference type="Proteomes" id="UP000325081"/>
    </source>
</evidence>
<dbReference type="AlphaFoldDB" id="A0A5A7P369"/>
<name>A0A5A7P369_STRAF</name>
<organism evidence="2 3">
    <name type="scientific">Striga asiatica</name>
    <name type="common">Asiatic witchweed</name>
    <name type="synonym">Buchnera asiatica</name>
    <dbReference type="NCBI Taxonomy" id="4170"/>
    <lineage>
        <taxon>Eukaryota</taxon>
        <taxon>Viridiplantae</taxon>
        <taxon>Streptophyta</taxon>
        <taxon>Embryophyta</taxon>
        <taxon>Tracheophyta</taxon>
        <taxon>Spermatophyta</taxon>
        <taxon>Magnoliopsida</taxon>
        <taxon>eudicotyledons</taxon>
        <taxon>Gunneridae</taxon>
        <taxon>Pentapetalae</taxon>
        <taxon>asterids</taxon>
        <taxon>lamiids</taxon>
        <taxon>Lamiales</taxon>
        <taxon>Orobanchaceae</taxon>
        <taxon>Buchnereae</taxon>
        <taxon>Striga</taxon>
    </lineage>
</organism>